<protein>
    <submittedName>
        <fullName evidence="3">Uncharacterized protein</fullName>
    </submittedName>
</protein>
<dbReference type="Pfam" id="PF02519">
    <property type="entry name" value="Auxin_inducible"/>
    <property type="match status" value="1"/>
</dbReference>
<reference evidence="3" key="1">
    <citation type="submission" date="2020-06" db="EMBL/GenBank/DDBJ databases">
        <title>WGS assembly of Ceratodon purpureus strain R40.</title>
        <authorList>
            <person name="Carey S.B."/>
            <person name="Jenkins J."/>
            <person name="Shu S."/>
            <person name="Lovell J.T."/>
            <person name="Sreedasyam A."/>
            <person name="Maumus F."/>
            <person name="Tiley G.P."/>
            <person name="Fernandez-Pozo N."/>
            <person name="Barry K."/>
            <person name="Chen C."/>
            <person name="Wang M."/>
            <person name="Lipzen A."/>
            <person name="Daum C."/>
            <person name="Saski C.A."/>
            <person name="Payton A.C."/>
            <person name="Mcbreen J.C."/>
            <person name="Conrad R.E."/>
            <person name="Kollar L.M."/>
            <person name="Olsson S."/>
            <person name="Huttunen S."/>
            <person name="Landis J.B."/>
            <person name="Wickett N.J."/>
            <person name="Johnson M.G."/>
            <person name="Rensing S.A."/>
            <person name="Grimwood J."/>
            <person name="Schmutz J."/>
            <person name="Mcdaniel S.F."/>
        </authorList>
    </citation>
    <scope>NUCLEOTIDE SEQUENCE</scope>
    <source>
        <strain evidence="3">R40</strain>
    </source>
</reference>
<dbReference type="OrthoDB" id="625231at2759"/>
<dbReference type="PANTHER" id="PTHR31374">
    <property type="entry name" value="AUXIN-INDUCED PROTEIN-LIKE-RELATED"/>
    <property type="match status" value="1"/>
</dbReference>
<gene>
    <name evidence="3" type="ORF">KC19_4G070500</name>
</gene>
<dbReference type="GO" id="GO:0009733">
    <property type="term" value="P:response to auxin"/>
    <property type="evidence" value="ECO:0007669"/>
    <property type="project" value="InterPro"/>
</dbReference>
<dbReference type="AlphaFoldDB" id="A0A8T0I5Y3"/>
<comment type="caution">
    <text evidence="3">The sequence shown here is derived from an EMBL/GenBank/DDBJ whole genome shotgun (WGS) entry which is preliminary data.</text>
</comment>
<keyword evidence="4" id="KW-1185">Reference proteome</keyword>
<feature type="compositionally biased region" description="Low complexity" evidence="2">
    <location>
        <begin position="24"/>
        <end position="45"/>
    </location>
</feature>
<accession>A0A8T0I5Y3</accession>
<proteinExistence type="inferred from homology"/>
<name>A0A8T0I5Y3_CERPU</name>
<evidence type="ECO:0000313" key="4">
    <source>
        <dbReference type="Proteomes" id="UP000822688"/>
    </source>
</evidence>
<sequence>MGKSQKLNQLLRKFLHKSQDDMQSSSGSSRFSLSGRSSQAGSQRSTFSSSRHLSTASSDCSAISSANYDWDCDCEEECFSSPPQDVPAGCFPVYVGEERRRFVIPTSYLANSTFQALLAKSEEEYGLRCEGGLRIACPPDAFEHLLWSLQGDPALESEEYERSSSGRSG</sequence>
<dbReference type="InterPro" id="IPR003676">
    <property type="entry name" value="SAUR_fam"/>
</dbReference>
<evidence type="ECO:0000313" key="3">
    <source>
        <dbReference type="EMBL" id="KAG0579070.1"/>
    </source>
</evidence>
<feature type="region of interest" description="Disordered" evidence="2">
    <location>
        <begin position="16"/>
        <end position="48"/>
    </location>
</feature>
<dbReference type="Proteomes" id="UP000822688">
    <property type="component" value="Chromosome 4"/>
</dbReference>
<dbReference type="EMBL" id="CM026424">
    <property type="protein sequence ID" value="KAG0579070.1"/>
    <property type="molecule type" value="Genomic_DNA"/>
</dbReference>
<evidence type="ECO:0000256" key="1">
    <source>
        <dbReference type="ARBA" id="ARBA00006974"/>
    </source>
</evidence>
<evidence type="ECO:0000256" key="2">
    <source>
        <dbReference type="SAM" id="MobiDB-lite"/>
    </source>
</evidence>
<organism evidence="3 4">
    <name type="scientific">Ceratodon purpureus</name>
    <name type="common">Fire moss</name>
    <name type="synonym">Dicranum purpureum</name>
    <dbReference type="NCBI Taxonomy" id="3225"/>
    <lineage>
        <taxon>Eukaryota</taxon>
        <taxon>Viridiplantae</taxon>
        <taxon>Streptophyta</taxon>
        <taxon>Embryophyta</taxon>
        <taxon>Bryophyta</taxon>
        <taxon>Bryophytina</taxon>
        <taxon>Bryopsida</taxon>
        <taxon>Dicranidae</taxon>
        <taxon>Pseudoditrichales</taxon>
        <taxon>Ditrichaceae</taxon>
        <taxon>Ceratodon</taxon>
    </lineage>
</organism>
<comment type="similarity">
    <text evidence="1">Belongs to the ARG7 family.</text>
</comment>
<dbReference type="PANTHER" id="PTHR31374:SF32">
    <property type="entry name" value="SAUR FAMILY PROTEIN"/>
    <property type="match status" value="1"/>
</dbReference>